<dbReference type="OrthoDB" id="10006090at2759"/>
<dbReference type="Proteomes" id="UP000748531">
    <property type="component" value="Unassembled WGS sequence"/>
</dbReference>
<accession>A0A8J4T0Q0</accession>
<dbReference type="AlphaFoldDB" id="A0A8J4T0Q0"/>
<evidence type="ECO:0000313" key="1">
    <source>
        <dbReference type="EMBL" id="KAF5395641.1"/>
    </source>
</evidence>
<dbReference type="PANTHER" id="PTHR33504:SF1">
    <property type="entry name" value="FAMILY WITH SEQUENCE SIMILARITY 90, MEMBER A1B"/>
    <property type="match status" value="1"/>
</dbReference>
<sequence length="140" mass="16737">MSELVFPHKRVLIWSQETQQASRIQKWWRSRREKIIFKHIVSIMKSLELIPQKDLLQRLCPLEAKFLKELYVFNFEIKLRLVGYMFPPNLCYKIFVNYKNPNIEYFNGGNLTSGQKPFISVSPYVLKCHALRLTAQRCRT</sequence>
<organism evidence="1 2">
    <name type="scientific">Paragonimus heterotremus</name>
    <dbReference type="NCBI Taxonomy" id="100268"/>
    <lineage>
        <taxon>Eukaryota</taxon>
        <taxon>Metazoa</taxon>
        <taxon>Spiralia</taxon>
        <taxon>Lophotrochozoa</taxon>
        <taxon>Platyhelminthes</taxon>
        <taxon>Trematoda</taxon>
        <taxon>Digenea</taxon>
        <taxon>Plagiorchiida</taxon>
        <taxon>Troglotremata</taxon>
        <taxon>Troglotrematidae</taxon>
        <taxon>Paragonimus</taxon>
    </lineage>
</organism>
<evidence type="ECO:0000313" key="2">
    <source>
        <dbReference type="Proteomes" id="UP000748531"/>
    </source>
</evidence>
<dbReference type="EMBL" id="LUCH01011121">
    <property type="protein sequence ID" value="KAF5395641.1"/>
    <property type="molecule type" value="Genomic_DNA"/>
</dbReference>
<reference evidence="1" key="1">
    <citation type="submission" date="2019-05" db="EMBL/GenBank/DDBJ databases">
        <title>Annotation for the trematode Paragonimus heterotremus.</title>
        <authorList>
            <person name="Choi Y.-J."/>
        </authorList>
    </citation>
    <scope>NUCLEOTIDE SEQUENCE</scope>
    <source>
        <strain evidence="1">LC</strain>
    </source>
</reference>
<dbReference type="PANTHER" id="PTHR33504">
    <property type="entry name" value="NADH DEHYDROGENASE (UBIQUINONE) 1 BETA SUBCOMPLEX, 4"/>
    <property type="match status" value="1"/>
</dbReference>
<proteinExistence type="predicted"/>
<protein>
    <submittedName>
        <fullName evidence="1">Uncharacterized protein</fullName>
    </submittedName>
</protein>
<comment type="caution">
    <text evidence="1">The sequence shown here is derived from an EMBL/GenBank/DDBJ whole genome shotgun (WGS) entry which is preliminary data.</text>
</comment>
<name>A0A8J4T0Q0_9TREM</name>
<keyword evidence="2" id="KW-1185">Reference proteome</keyword>
<gene>
    <name evidence="1" type="ORF">PHET_11714</name>
</gene>